<name>A0AAD9RBL3_9HYME</name>
<organism evidence="2 3">
    <name type="scientific">Odynerus spinipes</name>
    <dbReference type="NCBI Taxonomy" id="1348599"/>
    <lineage>
        <taxon>Eukaryota</taxon>
        <taxon>Metazoa</taxon>
        <taxon>Ecdysozoa</taxon>
        <taxon>Arthropoda</taxon>
        <taxon>Hexapoda</taxon>
        <taxon>Insecta</taxon>
        <taxon>Pterygota</taxon>
        <taxon>Neoptera</taxon>
        <taxon>Endopterygota</taxon>
        <taxon>Hymenoptera</taxon>
        <taxon>Apocrita</taxon>
        <taxon>Aculeata</taxon>
        <taxon>Vespoidea</taxon>
        <taxon>Vespidae</taxon>
        <taxon>Eumeninae</taxon>
        <taxon>Odynerus</taxon>
    </lineage>
</organism>
<gene>
    <name evidence="2" type="ORF">KPH14_005364</name>
</gene>
<dbReference type="Proteomes" id="UP001258017">
    <property type="component" value="Unassembled WGS sequence"/>
</dbReference>
<protein>
    <submittedName>
        <fullName evidence="2">Uncharacterized protein</fullName>
    </submittedName>
</protein>
<reference evidence="2" key="2">
    <citation type="journal article" date="2023" name="Commun. Biol.">
        <title>Intrasexual cuticular hydrocarbon dimorphism in a wasp sheds light on hydrocarbon biosynthesis genes in Hymenoptera.</title>
        <authorList>
            <person name="Moris V.C."/>
            <person name="Podsiadlowski L."/>
            <person name="Martin S."/>
            <person name="Oeyen J.P."/>
            <person name="Donath A."/>
            <person name="Petersen M."/>
            <person name="Wilbrandt J."/>
            <person name="Misof B."/>
            <person name="Liedtke D."/>
            <person name="Thamm M."/>
            <person name="Scheiner R."/>
            <person name="Schmitt T."/>
            <person name="Niehuis O."/>
        </authorList>
    </citation>
    <scope>NUCLEOTIDE SEQUENCE</scope>
    <source>
        <strain evidence="2">GBR_01_08_01A</strain>
    </source>
</reference>
<proteinExistence type="predicted"/>
<feature type="coiled-coil region" evidence="1">
    <location>
        <begin position="495"/>
        <end position="568"/>
    </location>
</feature>
<comment type="caution">
    <text evidence="2">The sequence shown here is derived from an EMBL/GenBank/DDBJ whole genome shotgun (WGS) entry which is preliminary data.</text>
</comment>
<evidence type="ECO:0000313" key="3">
    <source>
        <dbReference type="Proteomes" id="UP001258017"/>
    </source>
</evidence>
<keyword evidence="3" id="KW-1185">Reference proteome</keyword>
<feature type="coiled-coil region" evidence="1">
    <location>
        <begin position="180"/>
        <end position="214"/>
    </location>
</feature>
<dbReference type="AlphaFoldDB" id="A0AAD9RBL3"/>
<reference evidence="2" key="1">
    <citation type="submission" date="2021-08" db="EMBL/GenBank/DDBJ databases">
        <authorList>
            <person name="Misof B."/>
            <person name="Oliver O."/>
            <person name="Podsiadlowski L."/>
            <person name="Donath A."/>
            <person name="Peters R."/>
            <person name="Mayer C."/>
            <person name="Rust J."/>
            <person name="Gunkel S."/>
            <person name="Lesny P."/>
            <person name="Martin S."/>
            <person name="Oeyen J.P."/>
            <person name="Petersen M."/>
            <person name="Panagiotis P."/>
            <person name="Wilbrandt J."/>
            <person name="Tanja T."/>
        </authorList>
    </citation>
    <scope>NUCLEOTIDE SEQUENCE</scope>
    <source>
        <strain evidence="2">GBR_01_08_01A</strain>
        <tissue evidence="2">Thorax + abdomen</tissue>
    </source>
</reference>
<accession>A0AAD9RBL3</accession>
<keyword evidence="1" id="KW-0175">Coiled coil</keyword>
<evidence type="ECO:0000313" key="2">
    <source>
        <dbReference type="EMBL" id="KAK2576705.1"/>
    </source>
</evidence>
<dbReference type="EMBL" id="JAIFRP010004405">
    <property type="protein sequence ID" value="KAK2576705.1"/>
    <property type="molecule type" value="Genomic_DNA"/>
</dbReference>
<feature type="coiled-coil region" evidence="1">
    <location>
        <begin position="368"/>
        <end position="462"/>
    </location>
</feature>
<evidence type="ECO:0000256" key="1">
    <source>
        <dbReference type="SAM" id="Coils"/>
    </source>
</evidence>
<sequence length="578" mass="67461">MRKLGMCKSPLVTRLTELNEQLVTIAKLQKMEDEYDRSPVLYSKLCDCAHHMGESKKKISCNVKTCKARKRCTCLCKSNKKKMEFPEKQVEEAEDVTPCIQSQDEIDMKEEACIESTEQMCDTRLADSQNLEKSDSDISVTKDTNTCICKTTNTDSKLEEVAILPKENIHDRNIKSEKCLGRIQKDLTNEKKQKKDLEEKLQCLQRQHVMKLKEDEEHRISCSRNAHKAVQVQFVQSKKETCTITEDRDKLLQTIYTLKEEMNTISSQNVSLNCQCQDLKCKLQAISESETKSCTVVQDEINHIKCISKQKEEILQAEINELKGLVTELTNVTKIQERRICELTNVCKRQQCSLHKKNKILMERGSQMNEMQCQLNSYRCKCTEMQNEIQNLQSSLNKESDICKHVKEELERYRDDYNCMLNIKTKIIEEQDETIKKQKRLLQDSERMAQQAACEFEEIRNELVHEKETCESLRFALITAETQLNQRHSTQCRNCQSLMAELDLLDQQKQKALAAAKEALQKLCTSARYFQRQLACKKQQCQFLTLKLKEKQQEVENIKEEFAHRKKTIIQRRSDFLL</sequence>